<name>A0A0G4PZ13_PENC3</name>
<protein>
    <submittedName>
        <fullName evidence="2">Str. FM013</fullName>
    </submittedName>
</protein>
<dbReference type="Proteomes" id="UP000053732">
    <property type="component" value="Unassembled WGS sequence"/>
</dbReference>
<sequence length="41" mass="4498">MLLHLVGLTLSVLPGLADRGKSGVCIRPAQSNWRLYANFTE</sequence>
<proteinExistence type="predicted"/>
<feature type="signal peptide" evidence="1">
    <location>
        <begin position="1"/>
        <end position="17"/>
    </location>
</feature>
<organism evidence="2 3">
    <name type="scientific">Penicillium camemberti (strain FM 013)</name>
    <dbReference type="NCBI Taxonomy" id="1429867"/>
    <lineage>
        <taxon>Eukaryota</taxon>
        <taxon>Fungi</taxon>
        <taxon>Dikarya</taxon>
        <taxon>Ascomycota</taxon>
        <taxon>Pezizomycotina</taxon>
        <taxon>Eurotiomycetes</taxon>
        <taxon>Eurotiomycetidae</taxon>
        <taxon>Eurotiales</taxon>
        <taxon>Aspergillaceae</taxon>
        <taxon>Penicillium</taxon>
    </lineage>
</organism>
<evidence type="ECO:0000313" key="3">
    <source>
        <dbReference type="Proteomes" id="UP000053732"/>
    </source>
</evidence>
<keyword evidence="3" id="KW-1185">Reference proteome</keyword>
<feature type="chain" id="PRO_5005195725" evidence="1">
    <location>
        <begin position="18"/>
        <end position="41"/>
    </location>
</feature>
<evidence type="ECO:0000256" key="1">
    <source>
        <dbReference type="SAM" id="SignalP"/>
    </source>
</evidence>
<dbReference type="EMBL" id="HG793302">
    <property type="protein sequence ID" value="CRL31384.1"/>
    <property type="molecule type" value="Genomic_DNA"/>
</dbReference>
<keyword evidence="1" id="KW-0732">Signal</keyword>
<reference evidence="2 3" key="1">
    <citation type="journal article" date="2014" name="Nat. Commun.">
        <title>Multiple recent horizontal transfers of a large genomic region in cheese making fungi.</title>
        <authorList>
            <person name="Cheeseman K."/>
            <person name="Ropars J."/>
            <person name="Renault P."/>
            <person name="Dupont J."/>
            <person name="Gouzy J."/>
            <person name="Branca A."/>
            <person name="Abraham A.L."/>
            <person name="Ceppi M."/>
            <person name="Conseiller E."/>
            <person name="Debuchy R."/>
            <person name="Malagnac F."/>
            <person name="Goarin A."/>
            <person name="Silar P."/>
            <person name="Lacoste S."/>
            <person name="Sallet E."/>
            <person name="Bensimon A."/>
            <person name="Giraud T."/>
            <person name="Brygoo Y."/>
        </authorList>
    </citation>
    <scope>NUCLEOTIDE SEQUENCE [LARGE SCALE GENOMIC DNA]</scope>
    <source>
        <strain evidence="3">FM 013</strain>
    </source>
</reference>
<accession>A0A0G4PZ13</accession>
<evidence type="ECO:0000313" key="2">
    <source>
        <dbReference type="EMBL" id="CRL31384.1"/>
    </source>
</evidence>
<dbReference type="AlphaFoldDB" id="A0A0G4PZ13"/>
<gene>
    <name evidence="2" type="ORF">PCAMFM013_S172g000002</name>
</gene>